<keyword evidence="2 5" id="KW-0690">Ribosome biogenesis</keyword>
<gene>
    <name evidence="7" type="ORF">FHW23_001737</name>
</gene>
<comment type="subcellular location">
    <subcellularLocation>
        <location evidence="5">Cytoplasm</location>
    </subcellularLocation>
</comment>
<dbReference type="CDD" id="cd16964">
    <property type="entry name" value="YqgF"/>
    <property type="match status" value="1"/>
</dbReference>
<dbReference type="GO" id="GO:0000967">
    <property type="term" value="P:rRNA 5'-end processing"/>
    <property type="evidence" value="ECO:0007669"/>
    <property type="project" value="UniProtKB-UniRule"/>
</dbReference>
<evidence type="ECO:0000313" key="8">
    <source>
        <dbReference type="Proteomes" id="UP000590225"/>
    </source>
</evidence>
<proteinExistence type="inferred from homology"/>
<dbReference type="Proteomes" id="UP000590225">
    <property type="component" value="Unassembled WGS sequence"/>
</dbReference>
<dbReference type="Pfam" id="PF03652">
    <property type="entry name" value="RuvX"/>
    <property type="match status" value="1"/>
</dbReference>
<dbReference type="HAMAP" id="MF_00651">
    <property type="entry name" value="Nuclease_YqgF"/>
    <property type="match status" value="1"/>
</dbReference>
<evidence type="ECO:0000256" key="4">
    <source>
        <dbReference type="ARBA" id="ARBA00022801"/>
    </source>
</evidence>
<comment type="similarity">
    <text evidence="5">Belongs to the YqgF HJR family.</text>
</comment>
<protein>
    <recommendedName>
        <fullName evidence="5">Putative pre-16S rRNA nuclease</fullName>
        <ecNumber evidence="5">3.1.-.-</ecNumber>
    </recommendedName>
</protein>
<accession>A0AAW3T5H9</accession>
<dbReference type="GO" id="GO:0016788">
    <property type="term" value="F:hydrolase activity, acting on ester bonds"/>
    <property type="evidence" value="ECO:0007669"/>
    <property type="project" value="UniProtKB-UniRule"/>
</dbReference>
<dbReference type="GO" id="GO:0005829">
    <property type="term" value="C:cytosol"/>
    <property type="evidence" value="ECO:0007669"/>
    <property type="project" value="TreeGrafter"/>
</dbReference>
<dbReference type="GO" id="GO:0004518">
    <property type="term" value="F:nuclease activity"/>
    <property type="evidence" value="ECO:0007669"/>
    <property type="project" value="UniProtKB-KW"/>
</dbReference>
<dbReference type="InterPro" id="IPR012337">
    <property type="entry name" value="RNaseH-like_sf"/>
</dbReference>
<dbReference type="NCBIfam" id="TIGR00250">
    <property type="entry name" value="RNAse_H_YqgF"/>
    <property type="match status" value="1"/>
</dbReference>
<dbReference type="EC" id="3.1.-.-" evidence="5"/>
<organism evidence="7 8">
    <name type="scientific">Curtobacterium pusillum</name>
    <dbReference type="NCBI Taxonomy" id="69373"/>
    <lineage>
        <taxon>Bacteria</taxon>
        <taxon>Bacillati</taxon>
        <taxon>Actinomycetota</taxon>
        <taxon>Actinomycetes</taxon>
        <taxon>Micrococcales</taxon>
        <taxon>Microbacteriaceae</taxon>
        <taxon>Curtobacterium</taxon>
    </lineage>
</organism>
<dbReference type="PANTHER" id="PTHR33317:SF4">
    <property type="entry name" value="POLYNUCLEOTIDYL TRANSFERASE, RIBONUCLEASE H-LIKE SUPERFAMILY PROTEIN"/>
    <property type="match status" value="1"/>
</dbReference>
<evidence type="ECO:0000313" key="7">
    <source>
        <dbReference type="EMBL" id="MBA8990491.1"/>
    </source>
</evidence>
<keyword evidence="1 5" id="KW-0963">Cytoplasm</keyword>
<dbReference type="PANTHER" id="PTHR33317">
    <property type="entry name" value="POLYNUCLEOTIDYL TRANSFERASE, RIBONUCLEASE H-LIKE SUPERFAMILY PROTEIN"/>
    <property type="match status" value="1"/>
</dbReference>
<dbReference type="InterPro" id="IPR006641">
    <property type="entry name" value="YqgF/RNaseH-like_dom"/>
</dbReference>
<dbReference type="SMART" id="SM00732">
    <property type="entry name" value="YqgFc"/>
    <property type="match status" value="1"/>
</dbReference>
<feature type="domain" description="YqgF/RNase H-like" evidence="6">
    <location>
        <begin position="6"/>
        <end position="103"/>
    </location>
</feature>
<evidence type="ECO:0000256" key="5">
    <source>
        <dbReference type="HAMAP-Rule" id="MF_00651"/>
    </source>
</evidence>
<sequence length="149" mass="15848">MAVRSGRRLGIDVGRARIGVAVCDRDGLLATPVETVARDDDSDVRRILEVADEYDVLEIVVGLPLSMSGGDTPSTADARAFAVRLAEHRPVRLVDERLSTVTAQRGLHQAGKNTKKSRAVIDQAAAVIILQHALDHERASGAPPGATLP</sequence>
<evidence type="ECO:0000256" key="2">
    <source>
        <dbReference type="ARBA" id="ARBA00022517"/>
    </source>
</evidence>
<dbReference type="InterPro" id="IPR037027">
    <property type="entry name" value="YqgF/RNaseH-like_dom_sf"/>
</dbReference>
<evidence type="ECO:0000256" key="3">
    <source>
        <dbReference type="ARBA" id="ARBA00022722"/>
    </source>
</evidence>
<comment type="function">
    <text evidence="5">Could be a nuclease involved in processing of the 5'-end of pre-16S rRNA.</text>
</comment>
<name>A0AAW3T5H9_9MICO</name>
<evidence type="ECO:0000256" key="1">
    <source>
        <dbReference type="ARBA" id="ARBA00022490"/>
    </source>
</evidence>
<dbReference type="Gene3D" id="3.30.420.140">
    <property type="entry name" value="YqgF/RNase H-like domain"/>
    <property type="match status" value="1"/>
</dbReference>
<keyword evidence="3 5" id="KW-0540">Nuclease</keyword>
<evidence type="ECO:0000259" key="6">
    <source>
        <dbReference type="SMART" id="SM00732"/>
    </source>
</evidence>
<dbReference type="InterPro" id="IPR005227">
    <property type="entry name" value="YqgF"/>
</dbReference>
<dbReference type="EMBL" id="JACGXP010000002">
    <property type="protein sequence ID" value="MBA8990491.1"/>
    <property type="molecule type" value="Genomic_DNA"/>
</dbReference>
<dbReference type="AlphaFoldDB" id="A0AAW3T5H9"/>
<comment type="caution">
    <text evidence="7">The sequence shown here is derived from an EMBL/GenBank/DDBJ whole genome shotgun (WGS) entry which is preliminary data.</text>
</comment>
<dbReference type="SUPFAM" id="SSF53098">
    <property type="entry name" value="Ribonuclease H-like"/>
    <property type="match status" value="1"/>
</dbReference>
<keyword evidence="4 5" id="KW-0378">Hydrolase</keyword>
<reference evidence="7 8" key="1">
    <citation type="submission" date="2020-07" db="EMBL/GenBank/DDBJ databases">
        <title>Above-ground endophytic microbial communities from plants in different locations in the United States.</title>
        <authorList>
            <person name="Frank C."/>
        </authorList>
    </citation>
    <scope>NUCLEOTIDE SEQUENCE [LARGE SCALE GENOMIC DNA]</scope>
    <source>
        <strain evidence="7 8">WPL5_2</strain>
    </source>
</reference>